<gene>
    <name evidence="1" type="ORF">M8818_001287</name>
</gene>
<keyword evidence="2" id="KW-1185">Reference proteome</keyword>
<protein>
    <submittedName>
        <fullName evidence="1">Uncharacterized protein</fullName>
    </submittedName>
</protein>
<sequence length="137" mass="15200">MTRRGVEEDGHDHMIFLVNHRRTLHIGGTGDTEVCHLHEDKVRTSEAFGAYGLDFASTDETSHDQSKVNLESLSHVAVGIAAKVARTCERRRRAGQQRHVACRACYYSSSKRSCLRWAHPSVPNTKAPPAPPPAMDP</sequence>
<dbReference type="EMBL" id="JAMKPW020000005">
    <property type="protein sequence ID" value="KAK8217529.1"/>
    <property type="molecule type" value="Genomic_DNA"/>
</dbReference>
<reference evidence="1" key="1">
    <citation type="submission" date="2024-02" db="EMBL/GenBank/DDBJ databases">
        <title>Metagenome Assembled Genome of Zalaria obscura JY119.</title>
        <authorList>
            <person name="Vighnesh L."/>
            <person name="Jagadeeshwari U."/>
            <person name="Venkata Ramana C."/>
            <person name="Sasikala C."/>
        </authorList>
    </citation>
    <scope>NUCLEOTIDE SEQUENCE</scope>
    <source>
        <strain evidence="1">JY119</strain>
    </source>
</reference>
<proteinExistence type="predicted"/>
<evidence type="ECO:0000313" key="1">
    <source>
        <dbReference type="EMBL" id="KAK8217529.1"/>
    </source>
</evidence>
<comment type="caution">
    <text evidence="1">The sequence shown here is derived from an EMBL/GenBank/DDBJ whole genome shotgun (WGS) entry which is preliminary data.</text>
</comment>
<accession>A0ACC3SLT9</accession>
<evidence type="ECO:0000313" key="2">
    <source>
        <dbReference type="Proteomes" id="UP001320706"/>
    </source>
</evidence>
<dbReference type="Proteomes" id="UP001320706">
    <property type="component" value="Unassembled WGS sequence"/>
</dbReference>
<name>A0ACC3SLT9_9PEZI</name>
<organism evidence="1 2">
    <name type="scientific">Zalaria obscura</name>
    <dbReference type="NCBI Taxonomy" id="2024903"/>
    <lineage>
        <taxon>Eukaryota</taxon>
        <taxon>Fungi</taxon>
        <taxon>Dikarya</taxon>
        <taxon>Ascomycota</taxon>
        <taxon>Pezizomycotina</taxon>
        <taxon>Dothideomycetes</taxon>
        <taxon>Dothideomycetidae</taxon>
        <taxon>Dothideales</taxon>
        <taxon>Zalariaceae</taxon>
        <taxon>Zalaria</taxon>
    </lineage>
</organism>